<dbReference type="PANTHER" id="PTHR41309:SF2">
    <property type="entry name" value="MEMBRANE PROTEIN"/>
    <property type="match status" value="1"/>
</dbReference>
<dbReference type="PANTHER" id="PTHR41309">
    <property type="entry name" value="MEMBRANE PROTEIN-RELATED"/>
    <property type="match status" value="1"/>
</dbReference>
<dbReference type="InterPro" id="IPR025699">
    <property type="entry name" value="ABC2_memb-like"/>
</dbReference>
<keyword evidence="1" id="KW-0812">Transmembrane</keyword>
<sequence length="202" mass="23025">MFALIKKDLILSFGNKQTYFLLLFYPLLLLFITGMENPGIMIFACVSTFTFLLPLISFAYEELLDSNMLLGSLPIKRWEVVVNKYIFALIVFGLSIPYTYLYMSILNFLGFNILEFFHISLIKDVSFFSLFSLSIAIPLHYIFPSKIARLAHVFIYILLTNHFVLQGSTTLLKGIQSPLLGIGIFLLSLGISIALYQSKDVY</sequence>
<keyword evidence="1" id="KW-1133">Transmembrane helix</keyword>
<gene>
    <name evidence="2" type="ORF">NSA47_05090</name>
</gene>
<dbReference type="Pfam" id="PF13346">
    <property type="entry name" value="ABC2_membrane_5"/>
    <property type="match status" value="1"/>
</dbReference>
<protein>
    <submittedName>
        <fullName evidence="2">ABC-2 transporter permease</fullName>
    </submittedName>
</protein>
<dbReference type="Proteomes" id="UP001205748">
    <property type="component" value="Unassembled WGS sequence"/>
</dbReference>
<evidence type="ECO:0000313" key="3">
    <source>
        <dbReference type="Proteomes" id="UP001205748"/>
    </source>
</evidence>
<keyword evidence="1" id="KW-0472">Membrane</keyword>
<dbReference type="EMBL" id="JANKAS010000003">
    <property type="protein sequence ID" value="MCR1898363.1"/>
    <property type="molecule type" value="Genomic_DNA"/>
</dbReference>
<keyword evidence="3" id="KW-1185">Reference proteome</keyword>
<proteinExistence type="predicted"/>
<feature type="transmembrane region" description="Helical" evidence="1">
    <location>
        <begin position="125"/>
        <end position="143"/>
    </location>
</feature>
<accession>A0AAE3HFW1</accession>
<dbReference type="AlphaFoldDB" id="A0AAE3HFW1"/>
<name>A0AAE3HFW1_9FIRM</name>
<comment type="caution">
    <text evidence="2">The sequence shown here is derived from an EMBL/GenBank/DDBJ whole genome shotgun (WGS) entry which is preliminary data.</text>
</comment>
<feature type="transmembrane region" description="Helical" evidence="1">
    <location>
        <begin position="18"/>
        <end position="34"/>
    </location>
</feature>
<dbReference type="RefSeq" id="WP_257529834.1">
    <property type="nucleotide sequence ID" value="NZ_JANKAS010000003.1"/>
</dbReference>
<reference evidence="2" key="1">
    <citation type="submission" date="2022-07" db="EMBL/GenBank/DDBJ databases">
        <title>Enhanced cultured diversity of the mouse gut microbiota enables custom-made synthetic communities.</title>
        <authorList>
            <person name="Afrizal A."/>
        </authorList>
    </citation>
    <scope>NUCLEOTIDE SEQUENCE</scope>
    <source>
        <strain evidence="2">DSM 28593</strain>
    </source>
</reference>
<feature type="transmembrane region" description="Helical" evidence="1">
    <location>
        <begin position="40"/>
        <end position="60"/>
    </location>
</feature>
<feature type="transmembrane region" description="Helical" evidence="1">
    <location>
        <begin position="81"/>
        <end position="105"/>
    </location>
</feature>
<organism evidence="2 3">
    <name type="scientific">Irregularibacter muris</name>
    <dbReference type="NCBI Taxonomy" id="1796619"/>
    <lineage>
        <taxon>Bacteria</taxon>
        <taxon>Bacillati</taxon>
        <taxon>Bacillota</taxon>
        <taxon>Clostridia</taxon>
        <taxon>Eubacteriales</taxon>
        <taxon>Eubacteriaceae</taxon>
        <taxon>Irregularibacter</taxon>
    </lineage>
</organism>
<feature type="transmembrane region" description="Helical" evidence="1">
    <location>
        <begin position="150"/>
        <end position="169"/>
    </location>
</feature>
<evidence type="ECO:0000256" key="1">
    <source>
        <dbReference type="SAM" id="Phobius"/>
    </source>
</evidence>
<evidence type="ECO:0000313" key="2">
    <source>
        <dbReference type="EMBL" id="MCR1898363.1"/>
    </source>
</evidence>
<feature type="transmembrane region" description="Helical" evidence="1">
    <location>
        <begin position="175"/>
        <end position="196"/>
    </location>
</feature>